<dbReference type="GO" id="GO:0008320">
    <property type="term" value="F:protein transmembrane transporter activity"/>
    <property type="evidence" value="ECO:0007669"/>
    <property type="project" value="TreeGrafter"/>
</dbReference>
<evidence type="ECO:0000313" key="8">
    <source>
        <dbReference type="EMBL" id="CAA7039783.1"/>
    </source>
</evidence>
<dbReference type="Pfam" id="PF02466">
    <property type="entry name" value="Tim17"/>
    <property type="match status" value="1"/>
</dbReference>
<evidence type="ECO:0000256" key="5">
    <source>
        <dbReference type="ARBA" id="ARBA00022989"/>
    </source>
</evidence>
<evidence type="ECO:0000256" key="1">
    <source>
        <dbReference type="ARBA" id="ARBA00004448"/>
    </source>
</evidence>
<dbReference type="PANTHER" id="PTHR10485:SF15">
    <property type="entry name" value="MITOCHONDRIAL IMPORT INNER MEMBRANE TRANSLOCASE SUBUNIT TIM17-3"/>
    <property type="match status" value="1"/>
</dbReference>
<dbReference type="EMBL" id="CACVBM020001218">
    <property type="protein sequence ID" value="CAA7039783.1"/>
    <property type="molecule type" value="Genomic_DNA"/>
</dbReference>
<reference evidence="8" key="1">
    <citation type="submission" date="2020-01" db="EMBL/GenBank/DDBJ databases">
        <authorList>
            <person name="Mishra B."/>
        </authorList>
    </citation>
    <scope>NUCLEOTIDE SEQUENCE [LARGE SCALE GENOMIC DNA]</scope>
</reference>
<proteinExistence type="inferred from homology"/>
<evidence type="ECO:0000256" key="4">
    <source>
        <dbReference type="ARBA" id="ARBA00022792"/>
    </source>
</evidence>
<sequence length="130" mass="13928">METEKKEKKSREPSVKAIVDDVGLTFATVTVGASVYYFRKGANNSPKGARFVGGAQAVRMNAPRLGGSFAGVRGLFLTLDHTLMYMRNKDDRWNSFVAGAASTGLITFRKGISVAAKSSLAVGLFLALVH</sequence>
<keyword evidence="5" id="KW-1133">Transmembrane helix</keyword>
<keyword evidence="6" id="KW-0496">Mitochondrion</keyword>
<evidence type="ECO:0000313" key="9">
    <source>
        <dbReference type="Proteomes" id="UP000467841"/>
    </source>
</evidence>
<keyword evidence="3" id="KW-0812">Transmembrane</keyword>
<keyword evidence="7" id="KW-0472">Membrane</keyword>
<dbReference type="OrthoDB" id="2261329at2759"/>
<accession>A0A6D2JJ73</accession>
<keyword evidence="4" id="KW-0999">Mitochondrion inner membrane</keyword>
<dbReference type="GO" id="GO:0030150">
    <property type="term" value="P:protein import into mitochondrial matrix"/>
    <property type="evidence" value="ECO:0007669"/>
    <property type="project" value="TreeGrafter"/>
</dbReference>
<dbReference type="GO" id="GO:0005744">
    <property type="term" value="C:TIM23 mitochondrial import inner membrane translocase complex"/>
    <property type="evidence" value="ECO:0007669"/>
    <property type="project" value="TreeGrafter"/>
</dbReference>
<keyword evidence="9" id="KW-1185">Reference proteome</keyword>
<dbReference type="Proteomes" id="UP000467841">
    <property type="component" value="Unassembled WGS sequence"/>
</dbReference>
<protein>
    <submittedName>
        <fullName evidence="8">Uncharacterized protein</fullName>
    </submittedName>
</protein>
<evidence type="ECO:0000256" key="7">
    <source>
        <dbReference type="ARBA" id="ARBA00023136"/>
    </source>
</evidence>
<comment type="subcellular location">
    <subcellularLocation>
        <location evidence="1">Mitochondrion inner membrane</location>
        <topology evidence="1">Multi-pass membrane protein</topology>
    </subcellularLocation>
</comment>
<dbReference type="PANTHER" id="PTHR10485">
    <property type="entry name" value="MITOCHONDRIAL IMPORT INNER MEMBRANE TRANSLOCASE SUBUNIT TIM-17"/>
    <property type="match status" value="1"/>
</dbReference>
<evidence type="ECO:0000256" key="6">
    <source>
        <dbReference type="ARBA" id="ARBA00023128"/>
    </source>
</evidence>
<comment type="caution">
    <text evidence="8">The sequence shown here is derived from an EMBL/GenBank/DDBJ whole genome shotgun (WGS) entry which is preliminary data.</text>
</comment>
<organism evidence="8 9">
    <name type="scientific">Microthlaspi erraticum</name>
    <dbReference type="NCBI Taxonomy" id="1685480"/>
    <lineage>
        <taxon>Eukaryota</taxon>
        <taxon>Viridiplantae</taxon>
        <taxon>Streptophyta</taxon>
        <taxon>Embryophyta</taxon>
        <taxon>Tracheophyta</taxon>
        <taxon>Spermatophyta</taxon>
        <taxon>Magnoliopsida</taxon>
        <taxon>eudicotyledons</taxon>
        <taxon>Gunneridae</taxon>
        <taxon>Pentapetalae</taxon>
        <taxon>rosids</taxon>
        <taxon>malvids</taxon>
        <taxon>Brassicales</taxon>
        <taxon>Brassicaceae</taxon>
        <taxon>Coluteocarpeae</taxon>
        <taxon>Microthlaspi</taxon>
    </lineage>
</organism>
<name>A0A6D2JJ73_9BRAS</name>
<gene>
    <name evidence="8" type="ORF">MERR_LOCUS27018</name>
</gene>
<dbReference type="AlphaFoldDB" id="A0A6D2JJ73"/>
<evidence type="ECO:0000256" key="3">
    <source>
        <dbReference type="ARBA" id="ARBA00022692"/>
    </source>
</evidence>
<comment type="similarity">
    <text evidence="2">Belongs to the Tim17/Tim22/Tim23 family.</text>
</comment>
<evidence type="ECO:0000256" key="2">
    <source>
        <dbReference type="ARBA" id="ARBA00008444"/>
    </source>
</evidence>